<evidence type="ECO:0000313" key="2">
    <source>
        <dbReference type="EnsemblPlants" id="Zm00001eb431160_P001"/>
    </source>
</evidence>
<sequence>MPATATAATPQATPAATDTDLRGVADGAVPAVVAAAAVVVAGSAVASGLAGMEASRASGSAAAAWGLKKVCISGVVVASSLPLVKSPRPWDSDRAASSAATLSANSRLFVLHAIARFRRSPSCTKRLAFVMEKGPARTEGEHRARACLEVQSLEGQDLFIHAPVAPDTQE</sequence>
<evidence type="ECO:0000256" key="1">
    <source>
        <dbReference type="SAM" id="Phobius"/>
    </source>
</evidence>
<keyword evidence="1" id="KW-0472">Membrane</keyword>
<organism evidence="2 3">
    <name type="scientific">Zea mays</name>
    <name type="common">Maize</name>
    <dbReference type="NCBI Taxonomy" id="4577"/>
    <lineage>
        <taxon>Eukaryota</taxon>
        <taxon>Viridiplantae</taxon>
        <taxon>Streptophyta</taxon>
        <taxon>Embryophyta</taxon>
        <taxon>Tracheophyta</taxon>
        <taxon>Spermatophyta</taxon>
        <taxon>Magnoliopsida</taxon>
        <taxon>Liliopsida</taxon>
        <taxon>Poales</taxon>
        <taxon>Poaceae</taxon>
        <taxon>PACMAD clade</taxon>
        <taxon>Panicoideae</taxon>
        <taxon>Andropogonodae</taxon>
        <taxon>Andropogoneae</taxon>
        <taxon>Tripsacinae</taxon>
        <taxon>Zea</taxon>
    </lineage>
</organism>
<dbReference type="AlphaFoldDB" id="A0A804RPR0"/>
<reference evidence="2" key="3">
    <citation type="submission" date="2021-05" db="UniProtKB">
        <authorList>
            <consortium name="EnsemblPlants"/>
        </authorList>
    </citation>
    <scope>IDENTIFICATION</scope>
    <source>
        <strain evidence="2">cv. B73</strain>
    </source>
</reference>
<dbReference type="Proteomes" id="UP000007305">
    <property type="component" value="Chromosome 10"/>
</dbReference>
<keyword evidence="1" id="KW-1133">Transmembrane helix</keyword>
<feature type="transmembrane region" description="Helical" evidence="1">
    <location>
        <begin position="28"/>
        <end position="50"/>
    </location>
</feature>
<accession>A0A804RPR0</accession>
<dbReference type="Gramene" id="Zm00001eb431160_T001">
    <property type="protein sequence ID" value="Zm00001eb431160_P001"/>
    <property type="gene ID" value="Zm00001eb431160"/>
</dbReference>
<keyword evidence="3" id="KW-1185">Reference proteome</keyword>
<dbReference type="InParanoid" id="A0A804RPR0"/>
<reference evidence="2" key="2">
    <citation type="submission" date="2019-07" db="EMBL/GenBank/DDBJ databases">
        <authorList>
            <person name="Seetharam A."/>
            <person name="Woodhouse M."/>
            <person name="Cannon E."/>
        </authorList>
    </citation>
    <scope>NUCLEOTIDE SEQUENCE [LARGE SCALE GENOMIC DNA]</scope>
    <source>
        <strain evidence="2">cv. B73</strain>
    </source>
</reference>
<protein>
    <submittedName>
        <fullName evidence="2">Uncharacterized protein</fullName>
    </submittedName>
</protein>
<keyword evidence="1" id="KW-0812">Transmembrane</keyword>
<evidence type="ECO:0000313" key="3">
    <source>
        <dbReference type="Proteomes" id="UP000007305"/>
    </source>
</evidence>
<dbReference type="EnsemblPlants" id="Zm00001eb431160_T001">
    <property type="protein sequence ID" value="Zm00001eb431160_P001"/>
    <property type="gene ID" value="Zm00001eb431160"/>
</dbReference>
<proteinExistence type="predicted"/>
<reference evidence="3" key="1">
    <citation type="journal article" date="2009" name="Science">
        <title>The B73 maize genome: complexity, diversity, and dynamics.</title>
        <authorList>
            <person name="Schnable P.S."/>
            <person name="Ware D."/>
            <person name="Fulton R.S."/>
            <person name="Stein J.C."/>
            <person name="Wei F."/>
            <person name="Pasternak S."/>
            <person name="Liang C."/>
            <person name="Zhang J."/>
            <person name="Fulton L."/>
            <person name="Graves T.A."/>
            <person name="Minx P."/>
            <person name="Reily A.D."/>
            <person name="Courtney L."/>
            <person name="Kruchowski S.S."/>
            <person name="Tomlinson C."/>
            <person name="Strong C."/>
            <person name="Delehaunty K."/>
            <person name="Fronick C."/>
            <person name="Courtney B."/>
            <person name="Rock S.M."/>
            <person name="Belter E."/>
            <person name="Du F."/>
            <person name="Kim K."/>
            <person name="Abbott R.M."/>
            <person name="Cotton M."/>
            <person name="Levy A."/>
            <person name="Marchetto P."/>
            <person name="Ochoa K."/>
            <person name="Jackson S.M."/>
            <person name="Gillam B."/>
            <person name="Chen W."/>
            <person name="Yan L."/>
            <person name="Higginbotham J."/>
            <person name="Cardenas M."/>
            <person name="Waligorski J."/>
            <person name="Applebaum E."/>
            <person name="Phelps L."/>
            <person name="Falcone J."/>
            <person name="Kanchi K."/>
            <person name="Thane T."/>
            <person name="Scimone A."/>
            <person name="Thane N."/>
            <person name="Henke J."/>
            <person name="Wang T."/>
            <person name="Ruppert J."/>
            <person name="Shah N."/>
            <person name="Rotter K."/>
            <person name="Hodges J."/>
            <person name="Ingenthron E."/>
            <person name="Cordes M."/>
            <person name="Kohlberg S."/>
            <person name="Sgro J."/>
            <person name="Delgado B."/>
            <person name="Mead K."/>
            <person name="Chinwalla A."/>
            <person name="Leonard S."/>
            <person name="Crouse K."/>
            <person name="Collura K."/>
            <person name="Kudrna D."/>
            <person name="Currie J."/>
            <person name="He R."/>
            <person name="Angelova A."/>
            <person name="Rajasekar S."/>
            <person name="Mueller T."/>
            <person name="Lomeli R."/>
            <person name="Scara G."/>
            <person name="Ko A."/>
            <person name="Delaney K."/>
            <person name="Wissotski M."/>
            <person name="Lopez G."/>
            <person name="Campos D."/>
            <person name="Braidotti M."/>
            <person name="Ashley E."/>
            <person name="Golser W."/>
            <person name="Kim H."/>
            <person name="Lee S."/>
            <person name="Lin J."/>
            <person name="Dujmic Z."/>
            <person name="Kim W."/>
            <person name="Talag J."/>
            <person name="Zuccolo A."/>
            <person name="Fan C."/>
            <person name="Sebastian A."/>
            <person name="Kramer M."/>
            <person name="Spiegel L."/>
            <person name="Nascimento L."/>
            <person name="Zutavern T."/>
            <person name="Miller B."/>
            <person name="Ambroise C."/>
            <person name="Muller S."/>
            <person name="Spooner W."/>
            <person name="Narechania A."/>
            <person name="Ren L."/>
            <person name="Wei S."/>
            <person name="Kumari S."/>
            <person name="Faga B."/>
            <person name="Levy M.J."/>
            <person name="McMahan L."/>
            <person name="Van Buren P."/>
            <person name="Vaughn M.W."/>
            <person name="Ying K."/>
            <person name="Yeh C.-T."/>
            <person name="Emrich S.J."/>
            <person name="Jia Y."/>
            <person name="Kalyanaraman A."/>
            <person name="Hsia A.-P."/>
            <person name="Barbazuk W.B."/>
            <person name="Baucom R.S."/>
            <person name="Brutnell T.P."/>
            <person name="Carpita N.C."/>
            <person name="Chaparro C."/>
            <person name="Chia J.-M."/>
            <person name="Deragon J.-M."/>
            <person name="Estill J.C."/>
            <person name="Fu Y."/>
            <person name="Jeddeloh J.A."/>
            <person name="Han Y."/>
            <person name="Lee H."/>
            <person name="Li P."/>
            <person name="Lisch D.R."/>
            <person name="Liu S."/>
            <person name="Liu Z."/>
            <person name="Nagel D.H."/>
            <person name="McCann M.C."/>
            <person name="SanMiguel P."/>
            <person name="Myers A.M."/>
            <person name="Nettleton D."/>
            <person name="Nguyen J."/>
            <person name="Penning B.W."/>
            <person name="Ponnala L."/>
            <person name="Schneider K.L."/>
            <person name="Schwartz D.C."/>
            <person name="Sharma A."/>
            <person name="Soderlund C."/>
            <person name="Springer N.M."/>
            <person name="Sun Q."/>
            <person name="Wang H."/>
            <person name="Waterman M."/>
            <person name="Westerman R."/>
            <person name="Wolfgruber T.K."/>
            <person name="Yang L."/>
            <person name="Yu Y."/>
            <person name="Zhang L."/>
            <person name="Zhou S."/>
            <person name="Zhu Q."/>
            <person name="Bennetzen J.L."/>
            <person name="Dawe R.K."/>
            <person name="Jiang J."/>
            <person name="Jiang N."/>
            <person name="Presting G.G."/>
            <person name="Wessler S.R."/>
            <person name="Aluru S."/>
            <person name="Martienssen R.A."/>
            <person name="Clifton S.W."/>
            <person name="McCombie W.R."/>
            <person name="Wing R.A."/>
            <person name="Wilson R.K."/>
        </authorList>
    </citation>
    <scope>NUCLEOTIDE SEQUENCE [LARGE SCALE GENOMIC DNA]</scope>
    <source>
        <strain evidence="3">cv. B73</strain>
    </source>
</reference>
<name>A0A804RPR0_MAIZE</name>